<protein>
    <submittedName>
        <fullName evidence="3">3-(Cis-5,6-dihydroxycyclohexa-1, 3-dien-1-yl)propanoate dehydrogenase</fullName>
    </submittedName>
</protein>
<dbReference type="PROSITE" id="PS00061">
    <property type="entry name" value="ADH_SHORT"/>
    <property type="match status" value="1"/>
</dbReference>
<dbReference type="KEGG" id="rgu:A4W93_06680"/>
<accession>A0A1W6L612</accession>
<dbReference type="InterPro" id="IPR036291">
    <property type="entry name" value="NAD(P)-bd_dom_sf"/>
</dbReference>
<reference evidence="3 4" key="1">
    <citation type="submission" date="2016-04" db="EMBL/GenBank/DDBJ databases">
        <title>Complete genome sequence of natural rubber-degrading, novel Gram-negative bacterium, Rhizobacter gummiphilus strain NS21.</title>
        <authorList>
            <person name="Tabata M."/>
            <person name="Kasai D."/>
            <person name="Fukuda M."/>
        </authorList>
    </citation>
    <scope>NUCLEOTIDE SEQUENCE [LARGE SCALE GENOMIC DNA]</scope>
    <source>
        <strain evidence="3 4">NS21</strain>
    </source>
</reference>
<name>A0A1W6L612_9BURK</name>
<dbReference type="RefSeq" id="WP_085749890.1">
    <property type="nucleotide sequence ID" value="NZ_BSPR01000003.1"/>
</dbReference>
<dbReference type="GO" id="GO:0050664">
    <property type="term" value="F:oxidoreductase activity, acting on NAD(P)H, oxygen as acceptor"/>
    <property type="evidence" value="ECO:0007669"/>
    <property type="project" value="TreeGrafter"/>
</dbReference>
<dbReference type="InterPro" id="IPR002347">
    <property type="entry name" value="SDR_fam"/>
</dbReference>
<dbReference type="EMBL" id="CP015118">
    <property type="protein sequence ID" value="ARN19627.1"/>
    <property type="molecule type" value="Genomic_DNA"/>
</dbReference>
<gene>
    <name evidence="3" type="ORF">A4W93_06680</name>
</gene>
<dbReference type="PANTHER" id="PTHR43008">
    <property type="entry name" value="BENZIL REDUCTASE"/>
    <property type="match status" value="1"/>
</dbReference>
<dbReference type="Pfam" id="PF00106">
    <property type="entry name" value="adh_short"/>
    <property type="match status" value="1"/>
</dbReference>
<evidence type="ECO:0000256" key="2">
    <source>
        <dbReference type="ARBA" id="ARBA00023002"/>
    </source>
</evidence>
<dbReference type="InterPro" id="IPR020904">
    <property type="entry name" value="Sc_DH/Rdtase_CS"/>
</dbReference>
<dbReference type="AlphaFoldDB" id="A0A1W6L612"/>
<dbReference type="NCBIfam" id="NF004849">
    <property type="entry name" value="PRK06200.1"/>
    <property type="match status" value="1"/>
</dbReference>
<organism evidence="3 4">
    <name type="scientific">Piscinibacter gummiphilus</name>
    <dbReference type="NCBI Taxonomy" id="946333"/>
    <lineage>
        <taxon>Bacteria</taxon>
        <taxon>Pseudomonadati</taxon>
        <taxon>Pseudomonadota</taxon>
        <taxon>Betaproteobacteria</taxon>
        <taxon>Burkholderiales</taxon>
        <taxon>Sphaerotilaceae</taxon>
        <taxon>Piscinibacter</taxon>
    </lineage>
</organism>
<dbReference type="SUPFAM" id="SSF51735">
    <property type="entry name" value="NAD(P)-binding Rossmann-fold domains"/>
    <property type="match status" value="1"/>
</dbReference>
<keyword evidence="4" id="KW-1185">Reference proteome</keyword>
<evidence type="ECO:0000256" key="1">
    <source>
        <dbReference type="ARBA" id="ARBA00006484"/>
    </source>
</evidence>
<proteinExistence type="inferred from homology"/>
<dbReference type="OrthoDB" id="9809287at2"/>
<comment type="similarity">
    <text evidence="1">Belongs to the short-chain dehydrogenases/reductases (SDR) family.</text>
</comment>
<dbReference type="PANTHER" id="PTHR43008:SF4">
    <property type="entry name" value="CHAIN DEHYDROGENASE, PUTATIVE (AFU_ORTHOLOGUE AFUA_4G08710)-RELATED"/>
    <property type="match status" value="1"/>
</dbReference>
<dbReference type="Proteomes" id="UP000193427">
    <property type="component" value="Chromosome"/>
</dbReference>
<dbReference type="PRINTS" id="PR00081">
    <property type="entry name" value="GDHRDH"/>
</dbReference>
<dbReference type="STRING" id="946333.A4W93_06680"/>
<keyword evidence="2" id="KW-0560">Oxidoreductase</keyword>
<dbReference type="Gene3D" id="3.40.50.720">
    <property type="entry name" value="NAD(P)-binding Rossmann-like Domain"/>
    <property type="match status" value="1"/>
</dbReference>
<sequence length="264" mass="27988">MGWLKGQVALVTGGGSGIGRAVVKRFLDEGAEGVGVFVRNPDHVAQLTEEHGDKVVVHAGDVRSPADNDAIVTKTVARWGKLDTLVGNAGVWDFMTGIEKLSIEQVAESFVEVFGVNVLAYALAARAAAAHLRKSRGSMIFTLSNSAFHAGGGGPLYVASKHAGLGLIRQLAYDFAPDVRVNGVAPGATMTPLRGPVSLGKNERRLSDIKGFEENIAASTPLKFVAQPHEHTGHYVLLASKENSRATTAHVIHSDGGWDIRPLR</sequence>
<evidence type="ECO:0000313" key="3">
    <source>
        <dbReference type="EMBL" id="ARN19627.1"/>
    </source>
</evidence>
<evidence type="ECO:0000313" key="4">
    <source>
        <dbReference type="Proteomes" id="UP000193427"/>
    </source>
</evidence>